<organism evidence="2 3">
    <name type="scientific">Thetidibacter halocola</name>
    <dbReference type="NCBI Taxonomy" id="2827239"/>
    <lineage>
        <taxon>Bacteria</taxon>
        <taxon>Pseudomonadati</taxon>
        <taxon>Pseudomonadota</taxon>
        <taxon>Alphaproteobacteria</taxon>
        <taxon>Rhodobacterales</taxon>
        <taxon>Roseobacteraceae</taxon>
        <taxon>Thetidibacter</taxon>
    </lineage>
</organism>
<evidence type="ECO:0000259" key="1">
    <source>
        <dbReference type="PROSITE" id="PS51332"/>
    </source>
</evidence>
<dbReference type="EMBL" id="JAGTUU010000001">
    <property type="protein sequence ID" value="MBS0122867.1"/>
    <property type="molecule type" value="Genomic_DNA"/>
</dbReference>
<dbReference type="GO" id="GO:0031419">
    <property type="term" value="F:cobalamin binding"/>
    <property type="evidence" value="ECO:0007669"/>
    <property type="project" value="InterPro"/>
</dbReference>
<dbReference type="GO" id="GO:0046872">
    <property type="term" value="F:metal ion binding"/>
    <property type="evidence" value="ECO:0007669"/>
    <property type="project" value="InterPro"/>
</dbReference>
<feature type="domain" description="B12-binding" evidence="1">
    <location>
        <begin position="134"/>
        <end position="261"/>
    </location>
</feature>
<comment type="caution">
    <text evidence="2">The sequence shown here is derived from an EMBL/GenBank/DDBJ whole genome shotgun (WGS) entry which is preliminary data.</text>
</comment>
<dbReference type="InterPro" id="IPR006158">
    <property type="entry name" value="Cobalamin-bd"/>
</dbReference>
<dbReference type="AlphaFoldDB" id="A0A8J8B617"/>
<keyword evidence="3" id="KW-1185">Reference proteome</keyword>
<accession>A0A8J8B617</accession>
<reference evidence="2" key="1">
    <citation type="submission" date="2021-04" db="EMBL/GenBank/DDBJ databases">
        <authorList>
            <person name="Yoon J."/>
        </authorList>
    </citation>
    <scope>NUCLEOTIDE SEQUENCE</scope>
    <source>
        <strain evidence="2">KMU-90</strain>
    </source>
</reference>
<evidence type="ECO:0000313" key="2">
    <source>
        <dbReference type="EMBL" id="MBS0122867.1"/>
    </source>
</evidence>
<dbReference type="SUPFAM" id="SSF52242">
    <property type="entry name" value="Cobalamin (vitamin B12)-binding domain"/>
    <property type="match status" value="1"/>
</dbReference>
<dbReference type="Pfam" id="PF02310">
    <property type="entry name" value="B12-binding"/>
    <property type="match status" value="1"/>
</dbReference>
<sequence length="261" mass="28241">MTITLSRVSALRSALSEDALNDLAREVVIRMAQARTRVPGAAEQTQSAVIDRLCASVLSDDPSDARFILNDLQESGLSLDRLYVGYLAEAAVRLGQMWEDSEASFVQVTVAAWRLYELVHDLRDRLPPPRITRAEQVLFALVPGEEHSLGVEMAAELFRQHGWDVSTLVNADHDQILAEIDRLACVVLGLSSGGESSAEALARLVLAVRAANPAIHVVISGQVVRDQPDFVRLLAPDSAVATVEEALAVMARLSGGDLRKG</sequence>
<gene>
    <name evidence="2" type="ORF">KB874_01880</name>
</gene>
<dbReference type="InterPro" id="IPR036724">
    <property type="entry name" value="Cobalamin-bd_sf"/>
</dbReference>
<dbReference type="Proteomes" id="UP000681356">
    <property type="component" value="Unassembled WGS sequence"/>
</dbReference>
<name>A0A8J8B617_9RHOB</name>
<dbReference type="Gene3D" id="3.40.50.280">
    <property type="entry name" value="Cobalamin-binding domain"/>
    <property type="match status" value="1"/>
</dbReference>
<evidence type="ECO:0000313" key="3">
    <source>
        <dbReference type="Proteomes" id="UP000681356"/>
    </source>
</evidence>
<dbReference type="PROSITE" id="PS51332">
    <property type="entry name" value="B12_BINDING"/>
    <property type="match status" value="1"/>
</dbReference>
<protein>
    <submittedName>
        <fullName evidence="2">Cobalamin B12-binding domain-containing protein</fullName>
    </submittedName>
</protein>
<proteinExistence type="predicted"/>